<evidence type="ECO:0008006" key="3">
    <source>
        <dbReference type="Google" id="ProtNLM"/>
    </source>
</evidence>
<dbReference type="AlphaFoldDB" id="A0A4R6R9T6"/>
<protein>
    <recommendedName>
        <fullName evidence="3">EF-hand domain-containing protein</fullName>
    </recommendedName>
</protein>
<name>A0A4R6R9T6_9HYPH</name>
<evidence type="ECO:0000313" key="1">
    <source>
        <dbReference type="EMBL" id="TDP82377.1"/>
    </source>
</evidence>
<accession>A0A4R6R9T6</accession>
<proteinExistence type="predicted"/>
<dbReference type="EMBL" id="SNXY01000010">
    <property type="protein sequence ID" value="TDP82377.1"/>
    <property type="molecule type" value="Genomic_DNA"/>
</dbReference>
<comment type="caution">
    <text evidence="1">The sequence shown here is derived from an EMBL/GenBank/DDBJ whole genome shotgun (WGS) entry which is preliminary data.</text>
</comment>
<evidence type="ECO:0000313" key="2">
    <source>
        <dbReference type="Proteomes" id="UP000294547"/>
    </source>
</evidence>
<sequence length="85" mass="9669">MRKSAMMVLFFSVGLFLFYITMRMVSAISQGYAWTEMDWNSDGATSISEFIASSDIGKLKTNDGERSCIEYYSYKDASTIRLDCD</sequence>
<dbReference type="Proteomes" id="UP000294547">
    <property type="component" value="Unassembled WGS sequence"/>
</dbReference>
<keyword evidence="2" id="KW-1185">Reference proteome</keyword>
<reference evidence="1 2" key="1">
    <citation type="submission" date="2019-03" db="EMBL/GenBank/DDBJ databases">
        <title>Genomic Encyclopedia of Type Strains, Phase IV (KMG-IV): sequencing the most valuable type-strain genomes for metagenomic binning, comparative biology and taxonomic classification.</title>
        <authorList>
            <person name="Goeker M."/>
        </authorList>
    </citation>
    <scope>NUCLEOTIDE SEQUENCE [LARGE SCALE GENOMIC DNA]</scope>
    <source>
        <strain evidence="1 2">DSM 102969</strain>
    </source>
</reference>
<gene>
    <name evidence="1" type="ORF">EDD54_3644</name>
</gene>
<organism evidence="1 2">
    <name type="scientific">Oharaeibacter diazotrophicus</name>
    <dbReference type="NCBI Taxonomy" id="1920512"/>
    <lineage>
        <taxon>Bacteria</taxon>
        <taxon>Pseudomonadati</taxon>
        <taxon>Pseudomonadota</taxon>
        <taxon>Alphaproteobacteria</taxon>
        <taxon>Hyphomicrobiales</taxon>
        <taxon>Pleomorphomonadaceae</taxon>
        <taxon>Oharaeibacter</taxon>
    </lineage>
</organism>